<protein>
    <submittedName>
        <fullName evidence="1">Uncharacterized protein</fullName>
    </submittedName>
</protein>
<dbReference type="AlphaFoldDB" id="A0A154PAR6"/>
<evidence type="ECO:0000313" key="1">
    <source>
        <dbReference type="EMBL" id="KZC08942.1"/>
    </source>
</evidence>
<proteinExistence type="predicted"/>
<organism evidence="1 2">
    <name type="scientific">Dufourea novaeangliae</name>
    <name type="common">Sweat bee</name>
    <dbReference type="NCBI Taxonomy" id="178035"/>
    <lineage>
        <taxon>Eukaryota</taxon>
        <taxon>Metazoa</taxon>
        <taxon>Ecdysozoa</taxon>
        <taxon>Arthropoda</taxon>
        <taxon>Hexapoda</taxon>
        <taxon>Insecta</taxon>
        <taxon>Pterygota</taxon>
        <taxon>Neoptera</taxon>
        <taxon>Endopterygota</taxon>
        <taxon>Hymenoptera</taxon>
        <taxon>Apocrita</taxon>
        <taxon>Aculeata</taxon>
        <taxon>Apoidea</taxon>
        <taxon>Anthophila</taxon>
        <taxon>Halictidae</taxon>
        <taxon>Rophitinae</taxon>
        <taxon>Dufourea</taxon>
    </lineage>
</organism>
<keyword evidence="2" id="KW-1185">Reference proteome</keyword>
<gene>
    <name evidence="1" type="ORF">WN55_00292</name>
</gene>
<accession>A0A154PAR6</accession>
<reference evidence="1 2" key="1">
    <citation type="submission" date="2015-07" db="EMBL/GenBank/DDBJ databases">
        <title>The genome of Dufourea novaeangliae.</title>
        <authorList>
            <person name="Pan H."/>
            <person name="Kapheim K."/>
        </authorList>
    </citation>
    <scope>NUCLEOTIDE SEQUENCE [LARGE SCALE GENOMIC DNA]</scope>
    <source>
        <strain evidence="1">0120121106</strain>
        <tissue evidence="1">Whole body</tissue>
    </source>
</reference>
<dbReference type="EMBL" id="KQ434861">
    <property type="protein sequence ID" value="KZC08942.1"/>
    <property type="molecule type" value="Genomic_DNA"/>
</dbReference>
<sequence>MVISNHSIPIVEKFHYLKMSVTDEARQLIDHFAVANDSFDRALKVMTDRYENQRALIDKTA</sequence>
<evidence type="ECO:0000313" key="2">
    <source>
        <dbReference type="Proteomes" id="UP000076502"/>
    </source>
</evidence>
<dbReference type="InterPro" id="IPR005312">
    <property type="entry name" value="DUF1759"/>
</dbReference>
<dbReference type="Pfam" id="PF03564">
    <property type="entry name" value="DUF1759"/>
    <property type="match status" value="1"/>
</dbReference>
<name>A0A154PAR6_DUFNO</name>
<dbReference type="Proteomes" id="UP000076502">
    <property type="component" value="Unassembled WGS sequence"/>
</dbReference>